<reference evidence="7 8" key="1">
    <citation type="journal article" date="2016" name="Int. J. Mol. Sci.">
        <title>Comparative genomics of the extreme acidophile Acidithiobacillus thiooxidans reveals intraspecific divergence and niche adaptation.</title>
        <authorList>
            <person name="Zhang X."/>
            <person name="Feng X."/>
            <person name="Tao J."/>
            <person name="Ma L."/>
            <person name="Xiao Y."/>
            <person name="Liang Y."/>
            <person name="Liu X."/>
            <person name="Yin H."/>
        </authorList>
    </citation>
    <scope>NUCLEOTIDE SEQUENCE [LARGE SCALE GENOMIC DNA]</scope>
    <source>
        <strain evidence="7 8">A02</strain>
    </source>
</reference>
<sequence length="63" mass="6953">PQEAPDEDAEGNRYCLDCGDVIPAQRVSIMPNAVRCVACLSIKERLARQARQPGGINDAEYDY</sequence>
<feature type="domain" description="Zinc finger DksA/TraR C4-type" evidence="6">
    <location>
        <begin position="14"/>
        <end position="45"/>
    </location>
</feature>
<dbReference type="GO" id="GO:0008270">
    <property type="term" value="F:zinc ion binding"/>
    <property type="evidence" value="ECO:0007669"/>
    <property type="project" value="UniProtKB-KW"/>
</dbReference>
<dbReference type="PROSITE" id="PS01030">
    <property type="entry name" value="RNA_POL_M_15KD"/>
    <property type="match status" value="1"/>
</dbReference>
<evidence type="ECO:0000256" key="2">
    <source>
        <dbReference type="ARBA" id="ARBA00022723"/>
    </source>
</evidence>
<keyword evidence="2" id="KW-0479">Metal-binding</keyword>
<keyword evidence="5" id="KW-0804">Transcription</keyword>
<dbReference type="Pfam" id="PF01258">
    <property type="entry name" value="zf-dskA_traR"/>
    <property type="match status" value="1"/>
</dbReference>
<evidence type="ECO:0000256" key="4">
    <source>
        <dbReference type="ARBA" id="ARBA00022833"/>
    </source>
</evidence>
<keyword evidence="4" id="KW-0862">Zinc</keyword>
<proteinExistence type="inferred from homology"/>
<evidence type="ECO:0000256" key="5">
    <source>
        <dbReference type="ARBA" id="ARBA00023163"/>
    </source>
</evidence>
<dbReference type="Proteomes" id="UP000094893">
    <property type="component" value="Unassembled WGS sequence"/>
</dbReference>
<protein>
    <recommendedName>
        <fullName evidence="6">Zinc finger DksA/TraR C4-type domain-containing protein</fullName>
    </recommendedName>
</protein>
<dbReference type="RefSeq" id="WP_065968273.1">
    <property type="nucleotide sequence ID" value="NZ_LWSA01000327.1"/>
</dbReference>
<evidence type="ECO:0000313" key="7">
    <source>
        <dbReference type="EMBL" id="OCX67890.1"/>
    </source>
</evidence>
<comment type="similarity">
    <text evidence="1">Belongs to the archaeal RpoM/eukaryotic RPA12/RPB9/RPC11 RNA polymerase family.</text>
</comment>
<accession>A0A1C2HW17</accession>
<organism evidence="7 8">
    <name type="scientific">Acidithiobacillus thiooxidans</name>
    <name type="common">Thiobacillus thiooxidans</name>
    <dbReference type="NCBI Taxonomy" id="930"/>
    <lineage>
        <taxon>Bacteria</taxon>
        <taxon>Pseudomonadati</taxon>
        <taxon>Pseudomonadota</taxon>
        <taxon>Acidithiobacillia</taxon>
        <taxon>Acidithiobacillales</taxon>
        <taxon>Acidithiobacillaceae</taxon>
        <taxon>Acidithiobacillus</taxon>
    </lineage>
</organism>
<dbReference type="InterPro" id="IPR019761">
    <property type="entry name" value="DNA-dir_RNA_pol-M_15_CS"/>
</dbReference>
<evidence type="ECO:0000256" key="3">
    <source>
        <dbReference type="ARBA" id="ARBA00022771"/>
    </source>
</evidence>
<evidence type="ECO:0000256" key="1">
    <source>
        <dbReference type="ARBA" id="ARBA00008925"/>
    </source>
</evidence>
<evidence type="ECO:0000313" key="8">
    <source>
        <dbReference type="Proteomes" id="UP000094893"/>
    </source>
</evidence>
<dbReference type="Gene3D" id="1.20.120.910">
    <property type="entry name" value="DksA, coiled-coil domain"/>
    <property type="match status" value="1"/>
</dbReference>
<feature type="non-terminal residue" evidence="7">
    <location>
        <position position="1"/>
    </location>
</feature>
<gene>
    <name evidence="7" type="ORF">A6P07_19190</name>
</gene>
<keyword evidence="3" id="KW-0863">Zinc-finger</keyword>
<comment type="caution">
    <text evidence="7">The sequence shown here is derived from an EMBL/GenBank/DDBJ whole genome shotgun (WGS) entry which is preliminary data.</text>
</comment>
<dbReference type="AlphaFoldDB" id="A0A1C2HW17"/>
<dbReference type="SUPFAM" id="SSF57716">
    <property type="entry name" value="Glucocorticoid receptor-like (DNA-binding domain)"/>
    <property type="match status" value="1"/>
</dbReference>
<name>A0A1C2HW17_ACITH</name>
<evidence type="ECO:0000259" key="6">
    <source>
        <dbReference type="Pfam" id="PF01258"/>
    </source>
</evidence>
<dbReference type="EMBL" id="LWSA01000327">
    <property type="protein sequence ID" value="OCX67890.1"/>
    <property type="molecule type" value="Genomic_DNA"/>
</dbReference>
<dbReference type="InterPro" id="IPR000962">
    <property type="entry name" value="Znf_DskA_TraR"/>
</dbReference>